<evidence type="ECO:0000256" key="6">
    <source>
        <dbReference type="ARBA" id="ARBA00030980"/>
    </source>
</evidence>
<dbReference type="EC" id="2.7.11.1" evidence="3"/>
<comment type="caution">
    <text evidence="11">The sequence shown here is derived from an EMBL/GenBank/DDBJ whole genome shotgun (WGS) entry which is preliminary data.</text>
</comment>
<dbReference type="InterPro" id="IPR008266">
    <property type="entry name" value="Tyr_kinase_AS"/>
</dbReference>
<proteinExistence type="predicted"/>
<evidence type="ECO:0000256" key="3">
    <source>
        <dbReference type="ARBA" id="ARBA00012513"/>
    </source>
</evidence>
<dbReference type="SUPFAM" id="SSF56112">
    <property type="entry name" value="Protein kinase-like (PK-like)"/>
    <property type="match status" value="1"/>
</dbReference>
<reference evidence="11" key="1">
    <citation type="journal article" date="2023" name="Mol. Phylogenet. Evol.">
        <title>Genome-scale phylogeny and comparative genomics of the fungal order Sordariales.</title>
        <authorList>
            <person name="Hensen N."/>
            <person name="Bonometti L."/>
            <person name="Westerberg I."/>
            <person name="Brannstrom I.O."/>
            <person name="Guillou S."/>
            <person name="Cros-Aarteil S."/>
            <person name="Calhoun S."/>
            <person name="Haridas S."/>
            <person name="Kuo A."/>
            <person name="Mondo S."/>
            <person name="Pangilinan J."/>
            <person name="Riley R."/>
            <person name="LaButti K."/>
            <person name="Andreopoulos B."/>
            <person name="Lipzen A."/>
            <person name="Chen C."/>
            <person name="Yan M."/>
            <person name="Daum C."/>
            <person name="Ng V."/>
            <person name="Clum A."/>
            <person name="Steindorff A."/>
            <person name="Ohm R.A."/>
            <person name="Martin F."/>
            <person name="Silar P."/>
            <person name="Natvig D.O."/>
            <person name="Lalanne C."/>
            <person name="Gautier V."/>
            <person name="Ament-Velasquez S.L."/>
            <person name="Kruys A."/>
            <person name="Hutchinson M.I."/>
            <person name="Powell A.J."/>
            <person name="Barry K."/>
            <person name="Miller A.N."/>
            <person name="Grigoriev I.V."/>
            <person name="Debuchy R."/>
            <person name="Gladieux P."/>
            <person name="Hiltunen Thoren M."/>
            <person name="Johannesson H."/>
        </authorList>
    </citation>
    <scope>NUCLEOTIDE SEQUENCE</scope>
    <source>
        <strain evidence="11">CBS 958.72</strain>
    </source>
</reference>
<evidence type="ECO:0000313" key="12">
    <source>
        <dbReference type="Proteomes" id="UP001287356"/>
    </source>
</evidence>
<evidence type="ECO:0000259" key="10">
    <source>
        <dbReference type="PROSITE" id="PS50011"/>
    </source>
</evidence>
<gene>
    <name evidence="11" type="ORF">B0T24DRAFT_599619</name>
</gene>
<feature type="domain" description="Protein kinase" evidence="10">
    <location>
        <begin position="1"/>
        <end position="165"/>
    </location>
</feature>
<evidence type="ECO:0000256" key="8">
    <source>
        <dbReference type="ARBA" id="ARBA00047899"/>
    </source>
</evidence>
<dbReference type="GO" id="GO:0005524">
    <property type="term" value="F:ATP binding"/>
    <property type="evidence" value="ECO:0007669"/>
    <property type="project" value="InterPro"/>
</dbReference>
<reference evidence="11" key="2">
    <citation type="submission" date="2023-06" db="EMBL/GenBank/DDBJ databases">
        <authorList>
            <consortium name="Lawrence Berkeley National Laboratory"/>
            <person name="Haridas S."/>
            <person name="Hensen N."/>
            <person name="Bonometti L."/>
            <person name="Westerberg I."/>
            <person name="Brannstrom I.O."/>
            <person name="Guillou S."/>
            <person name="Cros-Aarteil S."/>
            <person name="Calhoun S."/>
            <person name="Kuo A."/>
            <person name="Mondo S."/>
            <person name="Pangilinan J."/>
            <person name="Riley R."/>
            <person name="Labutti K."/>
            <person name="Andreopoulos B."/>
            <person name="Lipzen A."/>
            <person name="Chen C."/>
            <person name="Yanf M."/>
            <person name="Daum C."/>
            <person name="Ng V."/>
            <person name="Clum A."/>
            <person name="Steindorff A."/>
            <person name="Ohm R."/>
            <person name="Martin F."/>
            <person name="Silar P."/>
            <person name="Natvig D."/>
            <person name="Lalanne C."/>
            <person name="Gautier V."/>
            <person name="Ament-Velasquez S.L."/>
            <person name="Kruys A."/>
            <person name="Hutchinson M.I."/>
            <person name="Powell A.J."/>
            <person name="Barry K."/>
            <person name="Miller A.N."/>
            <person name="Grigoriev I.V."/>
            <person name="Debuchy R."/>
            <person name="Gladieux P."/>
            <person name="Thoren M.H."/>
            <person name="Johannesson H."/>
        </authorList>
    </citation>
    <scope>NUCLEOTIDE SEQUENCE</scope>
    <source>
        <strain evidence="11">CBS 958.72</strain>
    </source>
</reference>
<comment type="catalytic activity">
    <reaction evidence="8">
        <text>L-threonyl-[protein] + ATP = O-phospho-L-threonyl-[protein] + ADP + H(+)</text>
        <dbReference type="Rhea" id="RHEA:46608"/>
        <dbReference type="Rhea" id="RHEA-COMP:11060"/>
        <dbReference type="Rhea" id="RHEA-COMP:11605"/>
        <dbReference type="ChEBI" id="CHEBI:15378"/>
        <dbReference type="ChEBI" id="CHEBI:30013"/>
        <dbReference type="ChEBI" id="CHEBI:30616"/>
        <dbReference type="ChEBI" id="CHEBI:61977"/>
        <dbReference type="ChEBI" id="CHEBI:456216"/>
        <dbReference type="EC" id="2.7.11.1"/>
    </reaction>
</comment>
<protein>
    <recommendedName>
        <fullName evidence="5">EKC/KEOPS complex subunit BUD32</fullName>
        <ecNumber evidence="3">2.7.11.1</ecNumber>
    </recommendedName>
    <alternativeName>
        <fullName evidence="6 7">Atypical Serine/threonine protein kinase BUD32</fullName>
    </alternativeName>
    <alternativeName>
        <fullName evidence="4">EKC/KEOPS complex subunit bud32</fullName>
    </alternativeName>
</protein>
<evidence type="ECO:0000256" key="1">
    <source>
        <dbReference type="ARBA" id="ARBA00003747"/>
    </source>
</evidence>
<sequence>MEPLASGLWGSVSRVKGKDVVVKVAKDVGAALLETEKHIFERLGDNNFTTPYFGIATVDTGQEQKPGLLFQYCPLGSSNFVHGDVAIHNMLVHEETYNLTLNDFGGSSMDGAKFQVECSPRYHRPHSWRFPIPGIDDPVETWKIPTRTSDTYALGTIMFEIFTGA</sequence>
<evidence type="ECO:0000256" key="9">
    <source>
        <dbReference type="ARBA" id="ARBA00048679"/>
    </source>
</evidence>
<comment type="subunit">
    <text evidence="2">Component of the EKC/KEOPS complex composed of at least BUD32, CGI121, GON7, KAE1 and PCC1; the whole complex dimerizes.</text>
</comment>
<accession>A0AAE0MY22</accession>
<evidence type="ECO:0000313" key="11">
    <source>
        <dbReference type="EMBL" id="KAK3361281.1"/>
    </source>
</evidence>
<dbReference type="PROSITE" id="PS50011">
    <property type="entry name" value="PROTEIN_KINASE_DOM"/>
    <property type="match status" value="1"/>
</dbReference>
<dbReference type="GO" id="GO:0004674">
    <property type="term" value="F:protein serine/threonine kinase activity"/>
    <property type="evidence" value="ECO:0007669"/>
    <property type="project" value="UniProtKB-EC"/>
</dbReference>
<dbReference type="Gene3D" id="1.10.510.10">
    <property type="entry name" value="Transferase(Phosphotransferase) domain 1"/>
    <property type="match status" value="1"/>
</dbReference>
<dbReference type="InterPro" id="IPR011009">
    <property type="entry name" value="Kinase-like_dom_sf"/>
</dbReference>
<dbReference type="AlphaFoldDB" id="A0AAE0MY22"/>
<evidence type="ECO:0000256" key="5">
    <source>
        <dbReference type="ARBA" id="ARBA00019973"/>
    </source>
</evidence>
<dbReference type="Pfam" id="PF07714">
    <property type="entry name" value="PK_Tyr_Ser-Thr"/>
    <property type="match status" value="1"/>
</dbReference>
<name>A0AAE0MY22_9PEZI</name>
<keyword evidence="12" id="KW-1185">Reference proteome</keyword>
<evidence type="ECO:0000256" key="4">
    <source>
        <dbReference type="ARBA" id="ARBA00013948"/>
    </source>
</evidence>
<organism evidence="11 12">
    <name type="scientific">Lasiosphaeria ovina</name>
    <dbReference type="NCBI Taxonomy" id="92902"/>
    <lineage>
        <taxon>Eukaryota</taxon>
        <taxon>Fungi</taxon>
        <taxon>Dikarya</taxon>
        <taxon>Ascomycota</taxon>
        <taxon>Pezizomycotina</taxon>
        <taxon>Sordariomycetes</taxon>
        <taxon>Sordariomycetidae</taxon>
        <taxon>Sordariales</taxon>
        <taxon>Lasiosphaeriaceae</taxon>
        <taxon>Lasiosphaeria</taxon>
    </lineage>
</organism>
<dbReference type="Proteomes" id="UP001287356">
    <property type="component" value="Unassembled WGS sequence"/>
</dbReference>
<comment type="catalytic activity">
    <reaction evidence="9">
        <text>L-seryl-[protein] + ATP = O-phospho-L-seryl-[protein] + ADP + H(+)</text>
        <dbReference type="Rhea" id="RHEA:17989"/>
        <dbReference type="Rhea" id="RHEA-COMP:9863"/>
        <dbReference type="Rhea" id="RHEA-COMP:11604"/>
        <dbReference type="ChEBI" id="CHEBI:15378"/>
        <dbReference type="ChEBI" id="CHEBI:29999"/>
        <dbReference type="ChEBI" id="CHEBI:30616"/>
        <dbReference type="ChEBI" id="CHEBI:83421"/>
        <dbReference type="ChEBI" id="CHEBI:456216"/>
        <dbReference type="EC" id="2.7.11.1"/>
    </reaction>
</comment>
<dbReference type="InterPro" id="IPR000719">
    <property type="entry name" value="Prot_kinase_dom"/>
</dbReference>
<comment type="function">
    <text evidence="1">Component of the EKC/KEOPS complex that is required for the formation of a threonylcarbamoyl group on adenosine at position 37 (t(6)A37) in tRNAs that read codons beginning with adenine. The complex is probably involved in the transfer of the threonylcarbamoyl moiety of threonylcarbamoyl-AMP (TC-AMP) to the N6 group of A37. BUD32 has ATPase activity in the context of the EKC/KEOPS complex and likely plays a supporting role to the catalytic subunit KAE1. The EKC/KEOPS complex also promotes both telomere uncapping and telomere elongation. The complex is required for efficient recruitment of transcriptional coactivators.</text>
</comment>
<dbReference type="InterPro" id="IPR001245">
    <property type="entry name" value="Ser-Thr/Tyr_kinase_cat_dom"/>
</dbReference>
<evidence type="ECO:0000256" key="2">
    <source>
        <dbReference type="ARBA" id="ARBA00011534"/>
    </source>
</evidence>
<evidence type="ECO:0000256" key="7">
    <source>
        <dbReference type="ARBA" id="ARBA00033194"/>
    </source>
</evidence>
<dbReference type="EMBL" id="JAULSN010000012">
    <property type="protein sequence ID" value="KAK3361281.1"/>
    <property type="molecule type" value="Genomic_DNA"/>
</dbReference>
<dbReference type="PROSITE" id="PS00109">
    <property type="entry name" value="PROTEIN_KINASE_TYR"/>
    <property type="match status" value="1"/>
</dbReference>